<evidence type="ECO:0000256" key="1">
    <source>
        <dbReference type="SAM" id="MobiDB-lite"/>
    </source>
</evidence>
<reference evidence="4" key="1">
    <citation type="submission" date="2014-03" db="EMBL/GenBank/DDBJ databases">
        <authorList>
            <person name="Aksoy S."/>
            <person name="Warren W."/>
            <person name="Wilson R.K."/>
        </authorList>
    </citation>
    <scope>NUCLEOTIDE SEQUENCE [LARGE SCALE GENOMIC DNA]</scope>
    <source>
        <strain evidence="4">IAEA</strain>
    </source>
</reference>
<dbReference type="PROSITE" id="PS50021">
    <property type="entry name" value="CH"/>
    <property type="match status" value="1"/>
</dbReference>
<dbReference type="InterPro" id="IPR027328">
    <property type="entry name" value="MAPRE"/>
</dbReference>
<dbReference type="InterPro" id="IPR001715">
    <property type="entry name" value="CH_dom"/>
</dbReference>
<dbReference type="SUPFAM" id="SSF47576">
    <property type="entry name" value="Calponin-homology domain, CH-domain"/>
    <property type="match status" value="1"/>
</dbReference>
<dbReference type="PANTHER" id="PTHR10623">
    <property type="entry name" value="MICROTUBULE-ASSOCIATED PROTEIN RP/EB FAMILY MEMBER"/>
    <property type="match status" value="1"/>
</dbReference>
<accession>A0A1A9WPB1</accession>
<keyword evidence="4" id="KW-1185">Reference proteome</keyword>
<dbReference type="STRING" id="37001.A0A1A9WPB1"/>
<organism evidence="3 4">
    <name type="scientific">Glossina brevipalpis</name>
    <dbReference type="NCBI Taxonomy" id="37001"/>
    <lineage>
        <taxon>Eukaryota</taxon>
        <taxon>Metazoa</taxon>
        <taxon>Ecdysozoa</taxon>
        <taxon>Arthropoda</taxon>
        <taxon>Hexapoda</taxon>
        <taxon>Insecta</taxon>
        <taxon>Pterygota</taxon>
        <taxon>Neoptera</taxon>
        <taxon>Endopterygota</taxon>
        <taxon>Diptera</taxon>
        <taxon>Brachycera</taxon>
        <taxon>Muscomorpha</taxon>
        <taxon>Hippoboscoidea</taxon>
        <taxon>Glossinidae</taxon>
        <taxon>Glossina</taxon>
    </lineage>
</organism>
<dbReference type="Pfam" id="PF00307">
    <property type="entry name" value="CH"/>
    <property type="match status" value="1"/>
</dbReference>
<reference evidence="3" key="2">
    <citation type="submission" date="2020-05" db="UniProtKB">
        <authorList>
            <consortium name="EnsemblMetazoa"/>
        </authorList>
    </citation>
    <scope>IDENTIFICATION</scope>
    <source>
        <strain evidence="3">IAEA</strain>
    </source>
</reference>
<evidence type="ECO:0000259" key="2">
    <source>
        <dbReference type="PROSITE" id="PS50021"/>
    </source>
</evidence>
<proteinExistence type="predicted"/>
<evidence type="ECO:0000313" key="3">
    <source>
        <dbReference type="EnsemblMetazoa" id="GBRI026942-PA"/>
    </source>
</evidence>
<dbReference type="GO" id="GO:0008017">
    <property type="term" value="F:microtubule binding"/>
    <property type="evidence" value="ECO:0007669"/>
    <property type="project" value="InterPro"/>
</dbReference>
<protein>
    <recommendedName>
        <fullName evidence="2">Calponin-homology (CH) domain-containing protein</fullName>
    </recommendedName>
</protein>
<dbReference type="EnsemblMetazoa" id="GBRI026942-RA">
    <property type="protein sequence ID" value="GBRI026942-PA"/>
    <property type="gene ID" value="GBRI026942"/>
</dbReference>
<dbReference type="VEuPathDB" id="VectorBase:GBRI026942"/>
<dbReference type="AlphaFoldDB" id="A0A1A9WPB1"/>
<feature type="region of interest" description="Disordered" evidence="1">
    <location>
        <begin position="134"/>
        <end position="180"/>
    </location>
</feature>
<feature type="compositionally biased region" description="Polar residues" evidence="1">
    <location>
        <begin position="149"/>
        <end position="167"/>
    </location>
</feature>
<dbReference type="Proteomes" id="UP000091820">
    <property type="component" value="Unassembled WGS sequence"/>
</dbReference>
<name>A0A1A9WPB1_9MUSC</name>
<evidence type="ECO:0000313" key="4">
    <source>
        <dbReference type="Proteomes" id="UP000091820"/>
    </source>
</evidence>
<sequence>MSRELLNWLNAMVEGHYKETEELKSGVAYCQIMEQLFPKCIGMQKLKTDAVLEYEFVHNFKLLQDAFNYMGYEKKISIEDLKRRSFKHNFEFLQWFKKLFDIHRIAQADLLALAGCKISTEPIQKPSILETEEKSITHQPFAETEEKPTTSQATSDSSKKITSQLTPSIKGKISNKAKPV</sequence>
<feature type="domain" description="Calponin-homology (CH)" evidence="2">
    <location>
        <begin position="1"/>
        <end position="101"/>
    </location>
</feature>
<dbReference type="InterPro" id="IPR036872">
    <property type="entry name" value="CH_dom_sf"/>
</dbReference>
<dbReference type="Gene3D" id="1.10.418.10">
    <property type="entry name" value="Calponin-like domain"/>
    <property type="match status" value="1"/>
</dbReference>